<accession>A0A3S0GB92</accession>
<feature type="chain" id="PRO_5018746279" evidence="2">
    <location>
        <begin position="39"/>
        <end position="262"/>
    </location>
</feature>
<feature type="signal peptide" evidence="2">
    <location>
        <begin position="1"/>
        <end position="38"/>
    </location>
</feature>
<dbReference type="EMBL" id="RWKW01000007">
    <property type="protein sequence ID" value="RST87927.1"/>
    <property type="molecule type" value="Genomic_DNA"/>
</dbReference>
<protein>
    <submittedName>
        <fullName evidence="3">Uncharacterized protein</fullName>
    </submittedName>
</protein>
<dbReference type="OrthoDB" id="9874071at2"/>
<feature type="region of interest" description="Disordered" evidence="1">
    <location>
        <begin position="56"/>
        <end position="86"/>
    </location>
</feature>
<dbReference type="AlphaFoldDB" id="A0A3S0GB92"/>
<evidence type="ECO:0000256" key="1">
    <source>
        <dbReference type="SAM" id="MobiDB-lite"/>
    </source>
</evidence>
<dbReference type="Proteomes" id="UP000278398">
    <property type="component" value="Unassembled WGS sequence"/>
</dbReference>
<feature type="compositionally biased region" description="Basic and acidic residues" evidence="1">
    <location>
        <begin position="57"/>
        <end position="68"/>
    </location>
</feature>
<keyword evidence="2" id="KW-0732">Signal</keyword>
<gene>
    <name evidence="3" type="ORF">EJC49_02860</name>
</gene>
<keyword evidence="4" id="KW-1185">Reference proteome</keyword>
<name>A0A3S0GB92_9HYPH</name>
<comment type="caution">
    <text evidence="3">The sequence shown here is derived from an EMBL/GenBank/DDBJ whole genome shotgun (WGS) entry which is preliminary data.</text>
</comment>
<reference evidence="3 4" key="1">
    <citation type="submission" date="2018-12" db="EMBL/GenBank/DDBJ databases">
        <title>Mesorhizobium carbonis sp. nov., isolated from coal mine water.</title>
        <authorList>
            <person name="Xin W."/>
            <person name="Xu Z."/>
            <person name="Xiang F."/>
            <person name="Zhang J."/>
            <person name="Xi L."/>
            <person name="Liu J."/>
        </authorList>
    </citation>
    <scope>NUCLEOTIDE SEQUENCE [LARGE SCALE GENOMIC DNA]</scope>
    <source>
        <strain evidence="3 4">B2.3</strain>
    </source>
</reference>
<organism evidence="3 4">
    <name type="scientific">Aquibium carbonis</name>
    <dbReference type="NCBI Taxonomy" id="2495581"/>
    <lineage>
        <taxon>Bacteria</taxon>
        <taxon>Pseudomonadati</taxon>
        <taxon>Pseudomonadota</taxon>
        <taxon>Alphaproteobacteria</taxon>
        <taxon>Hyphomicrobiales</taxon>
        <taxon>Phyllobacteriaceae</taxon>
        <taxon>Aquibium</taxon>
    </lineage>
</organism>
<dbReference type="RefSeq" id="WP_126697955.1">
    <property type="nucleotide sequence ID" value="NZ_RWKW01000007.1"/>
</dbReference>
<evidence type="ECO:0000313" key="4">
    <source>
        <dbReference type="Proteomes" id="UP000278398"/>
    </source>
</evidence>
<proteinExistence type="predicted"/>
<sequence>MIPLWMKPRASFARKSLHAFAVVLPALAVMPATTSASAASGICQSIEARLASVAAAPRHDTSRLDRAVRQSRAAGCGPTGSASPHDTHCRVHAQRIHDLRHSSAGATGRAGNELRRERARLTSALRVNGCMERSAPRAVQRQAARPARVDAPVLTADGSIPVPTPRPPSEAEIYQARYVELAASRQAALDLARMEELARSRTMPAWRQDVRVVGGRFLAEPDSGMDFATIAARSESPANEILVSLLAVLKGTLVSSAIAAER</sequence>
<evidence type="ECO:0000313" key="3">
    <source>
        <dbReference type="EMBL" id="RST87927.1"/>
    </source>
</evidence>
<evidence type="ECO:0000256" key="2">
    <source>
        <dbReference type="SAM" id="SignalP"/>
    </source>
</evidence>